<dbReference type="GO" id="GO:0004672">
    <property type="term" value="F:protein kinase activity"/>
    <property type="evidence" value="ECO:0007669"/>
    <property type="project" value="InterPro"/>
</dbReference>
<evidence type="ECO:0000256" key="3">
    <source>
        <dbReference type="ARBA" id="ARBA00023163"/>
    </source>
</evidence>
<evidence type="ECO:0000256" key="4">
    <source>
        <dbReference type="ARBA" id="ARBA00023242"/>
    </source>
</evidence>
<dbReference type="InterPro" id="IPR003441">
    <property type="entry name" value="NAC-dom"/>
</dbReference>
<feature type="region of interest" description="Disordered" evidence="5">
    <location>
        <begin position="167"/>
        <end position="226"/>
    </location>
</feature>
<comment type="caution">
    <text evidence="7">The sequence shown here is derived from an EMBL/GenBank/DDBJ whole genome shotgun (WGS) entry which is preliminary data.</text>
</comment>
<dbReference type="Gene3D" id="1.10.510.10">
    <property type="entry name" value="Transferase(Phosphotransferase) domain 1"/>
    <property type="match status" value="1"/>
</dbReference>
<reference evidence="7" key="1">
    <citation type="submission" date="2020-10" db="EMBL/GenBank/DDBJ databases">
        <authorList>
            <person name="Han B."/>
            <person name="Lu T."/>
            <person name="Zhao Q."/>
            <person name="Huang X."/>
            <person name="Zhao Y."/>
        </authorList>
    </citation>
    <scope>NUCLEOTIDE SEQUENCE</scope>
</reference>
<dbReference type="InterPro" id="IPR045845">
    <property type="entry name" value="BSK"/>
</dbReference>
<dbReference type="Gene3D" id="2.170.150.80">
    <property type="entry name" value="NAC domain"/>
    <property type="match status" value="1"/>
</dbReference>
<feature type="compositionally biased region" description="Polar residues" evidence="5">
    <location>
        <begin position="204"/>
        <end position="226"/>
    </location>
</feature>
<evidence type="ECO:0000259" key="6">
    <source>
        <dbReference type="PROSITE" id="PS51005"/>
    </source>
</evidence>
<feature type="compositionally biased region" description="Low complexity" evidence="5">
    <location>
        <begin position="168"/>
        <end position="182"/>
    </location>
</feature>
<keyword evidence="3" id="KW-0804">Transcription</keyword>
<dbReference type="PANTHER" id="PTHR45863">
    <property type="entry name" value="SERINE/THREONINE-PROTEIN KINASE BSK5"/>
    <property type="match status" value="1"/>
</dbReference>
<name>A0A811RNY8_9POAL</name>
<evidence type="ECO:0000256" key="5">
    <source>
        <dbReference type="SAM" id="MobiDB-lite"/>
    </source>
</evidence>
<dbReference type="InterPro" id="IPR036093">
    <property type="entry name" value="NAC_dom_sf"/>
</dbReference>
<evidence type="ECO:0000256" key="2">
    <source>
        <dbReference type="ARBA" id="ARBA00023125"/>
    </source>
</evidence>
<organism evidence="7 8">
    <name type="scientific">Miscanthus lutarioriparius</name>
    <dbReference type="NCBI Taxonomy" id="422564"/>
    <lineage>
        <taxon>Eukaryota</taxon>
        <taxon>Viridiplantae</taxon>
        <taxon>Streptophyta</taxon>
        <taxon>Embryophyta</taxon>
        <taxon>Tracheophyta</taxon>
        <taxon>Spermatophyta</taxon>
        <taxon>Magnoliopsida</taxon>
        <taxon>Liliopsida</taxon>
        <taxon>Poales</taxon>
        <taxon>Poaceae</taxon>
        <taxon>PACMAD clade</taxon>
        <taxon>Panicoideae</taxon>
        <taxon>Andropogonodae</taxon>
        <taxon>Andropogoneae</taxon>
        <taxon>Saccharinae</taxon>
        <taxon>Miscanthus</taxon>
    </lineage>
</organism>
<dbReference type="GO" id="GO:0012505">
    <property type="term" value="C:endomembrane system"/>
    <property type="evidence" value="ECO:0007669"/>
    <property type="project" value="UniProtKB-SubCell"/>
</dbReference>
<proteinExistence type="predicted"/>
<dbReference type="GO" id="GO:0003677">
    <property type="term" value="F:DNA binding"/>
    <property type="evidence" value="ECO:0007669"/>
    <property type="project" value="UniProtKB-KW"/>
</dbReference>
<evidence type="ECO:0000256" key="1">
    <source>
        <dbReference type="ARBA" id="ARBA00023015"/>
    </source>
</evidence>
<dbReference type="Proteomes" id="UP000604825">
    <property type="component" value="Unassembled WGS sequence"/>
</dbReference>
<accession>A0A811RNY8</accession>
<gene>
    <name evidence="7" type="ORF">NCGR_LOCUS55542</name>
</gene>
<keyword evidence="4" id="KW-0539">Nucleus</keyword>
<dbReference type="SUPFAM" id="SSF101941">
    <property type="entry name" value="NAC domain"/>
    <property type="match status" value="1"/>
</dbReference>
<protein>
    <recommendedName>
        <fullName evidence="6">NAC domain-containing protein</fullName>
    </recommendedName>
</protein>
<dbReference type="GO" id="GO:0005524">
    <property type="term" value="F:ATP binding"/>
    <property type="evidence" value="ECO:0007669"/>
    <property type="project" value="UniProtKB-KW"/>
</dbReference>
<keyword evidence="8" id="KW-1185">Reference proteome</keyword>
<dbReference type="GO" id="GO:0009742">
    <property type="term" value="P:brassinosteroid mediated signaling pathway"/>
    <property type="evidence" value="ECO:0007669"/>
    <property type="project" value="InterPro"/>
</dbReference>
<keyword evidence="1" id="KW-0805">Transcription regulation</keyword>
<evidence type="ECO:0000313" key="8">
    <source>
        <dbReference type="Proteomes" id="UP000604825"/>
    </source>
</evidence>
<evidence type="ECO:0000313" key="7">
    <source>
        <dbReference type="EMBL" id="CAD6272267.1"/>
    </source>
</evidence>
<dbReference type="PROSITE" id="PS51005">
    <property type="entry name" value="NAC"/>
    <property type="match status" value="1"/>
</dbReference>
<dbReference type="PANTHER" id="PTHR45863:SF7">
    <property type="entry name" value="SERINE_THREONINE-PROTEIN KINASE BSK5"/>
    <property type="match status" value="1"/>
</dbReference>
<keyword evidence="2" id="KW-0238">DNA-binding</keyword>
<sequence>MPPPPGDCSFTPSELLSFLRLKIAGEPLPATAAAHFHDADIYTADPALLATLFDPAPEKKGESGSWFFFTHVRPKSSTDSRKSRQVAGGVGTWHSERAPRRVLDDEGNCAGHSQYFSYKLKIGKNCSERTEWYMLEFSDGQEADHERVHGGEPQLVLCNIYKAHTHSRSSYGSTSTPSYSASPRKRKAVGEASAPPVKAKRQLFDSSAPASAARSQEQVRSTTPSNLMCQRKIGDTLDCIALMTKANGEATTSQLKIGDKSVFSRFWPEPEKSTSDCIALMSKADGEATTSQLKIGDTPDFSRFWPEPEKSFDWGYTTTGGALPTLENCSRTNVRDVGDVFCGQDTWPSAFHSSNDTTTFVCGETNPLSWAMRMRAELYVAQTLECCSSKGRALNHDLHAYRVVFDVDGNPRLSCFGLTKNSRDGKSYSTNLAFTPPEDLKTGRDEVETFTASVNSMKDANMLLPFLPIHRPSPP</sequence>
<dbReference type="AlphaFoldDB" id="A0A811RNY8"/>
<dbReference type="OrthoDB" id="694317at2759"/>
<dbReference type="EMBL" id="CAJGYO010000016">
    <property type="protein sequence ID" value="CAD6272267.1"/>
    <property type="molecule type" value="Genomic_DNA"/>
</dbReference>
<feature type="domain" description="NAC" evidence="6">
    <location>
        <begin position="1"/>
        <end position="163"/>
    </location>
</feature>
<dbReference type="GO" id="GO:0006355">
    <property type="term" value="P:regulation of DNA-templated transcription"/>
    <property type="evidence" value="ECO:0007669"/>
    <property type="project" value="InterPro"/>
</dbReference>
<dbReference type="Pfam" id="PF02365">
    <property type="entry name" value="NAM"/>
    <property type="match status" value="1"/>
</dbReference>